<evidence type="ECO:0000256" key="1">
    <source>
        <dbReference type="SAM" id="Coils"/>
    </source>
</evidence>
<evidence type="ECO:0008006" key="5">
    <source>
        <dbReference type="Google" id="ProtNLM"/>
    </source>
</evidence>
<accession>A0A6J5KY83</accession>
<dbReference type="EMBL" id="LR796194">
    <property type="protein sequence ID" value="CAB4126242.1"/>
    <property type="molecule type" value="Genomic_DNA"/>
</dbReference>
<keyword evidence="1" id="KW-0175">Coiled coil</keyword>
<feature type="coiled-coil region" evidence="1">
    <location>
        <begin position="127"/>
        <end position="154"/>
    </location>
</feature>
<feature type="transmembrane region" description="Helical" evidence="2">
    <location>
        <begin position="158"/>
        <end position="179"/>
    </location>
</feature>
<organism evidence="3">
    <name type="scientific">uncultured Caudovirales phage</name>
    <dbReference type="NCBI Taxonomy" id="2100421"/>
    <lineage>
        <taxon>Viruses</taxon>
        <taxon>Duplodnaviria</taxon>
        <taxon>Heunggongvirae</taxon>
        <taxon>Uroviricota</taxon>
        <taxon>Caudoviricetes</taxon>
        <taxon>Peduoviridae</taxon>
        <taxon>Maltschvirus</taxon>
        <taxon>Maltschvirus maltsch</taxon>
    </lineage>
</organism>
<sequence>MKIGYNNTNPFKPSLIALLLLIAACIVLVLNGCNPQRKIQRAEQIVITNPESFNKVGKEWGLLNPCSNDTLFKLLEDTTTHHDTTISFKTDTLKPDTVRIFSVQTVTKKIIQVITDKQKQKLDADSIQKLNIVIADLKGQIAEKDKRIKDAESKNTVWIWWFVGAICAGICSNGAWIVAKFKGII</sequence>
<keyword evidence="2" id="KW-0812">Transmembrane</keyword>
<gene>
    <name evidence="4" type="ORF">UFOVP153_6</name>
    <name evidence="3" type="ORF">UFOVP69_52</name>
</gene>
<keyword evidence="2" id="KW-0472">Membrane</keyword>
<reference evidence="3" key="1">
    <citation type="submission" date="2020-04" db="EMBL/GenBank/DDBJ databases">
        <authorList>
            <person name="Chiriac C."/>
            <person name="Salcher M."/>
            <person name="Ghai R."/>
            <person name="Kavagutti S V."/>
        </authorList>
    </citation>
    <scope>NUCLEOTIDE SEQUENCE</scope>
</reference>
<dbReference type="EMBL" id="LR798204">
    <property type="protein sequence ID" value="CAB5170173.1"/>
    <property type="molecule type" value="Genomic_DNA"/>
</dbReference>
<proteinExistence type="predicted"/>
<keyword evidence="2" id="KW-1133">Transmembrane helix</keyword>
<protein>
    <recommendedName>
        <fullName evidence="5">Lipoprotein</fullName>
    </recommendedName>
</protein>
<evidence type="ECO:0000313" key="4">
    <source>
        <dbReference type="EMBL" id="CAB5170173.1"/>
    </source>
</evidence>
<name>A0A6J5KY83_9CAUD</name>
<dbReference type="PROSITE" id="PS51257">
    <property type="entry name" value="PROKAR_LIPOPROTEIN"/>
    <property type="match status" value="1"/>
</dbReference>
<evidence type="ECO:0000256" key="2">
    <source>
        <dbReference type="SAM" id="Phobius"/>
    </source>
</evidence>
<evidence type="ECO:0000313" key="3">
    <source>
        <dbReference type="EMBL" id="CAB4126242.1"/>
    </source>
</evidence>